<comment type="caution">
    <text evidence="1">The sequence shown here is derived from an EMBL/GenBank/DDBJ whole genome shotgun (WGS) entry which is preliminary data.</text>
</comment>
<organism evidence="1 2">
    <name type="scientific">Sinanodonta woodiana</name>
    <name type="common">Chinese pond mussel</name>
    <name type="synonym">Anodonta woodiana</name>
    <dbReference type="NCBI Taxonomy" id="1069815"/>
    <lineage>
        <taxon>Eukaryota</taxon>
        <taxon>Metazoa</taxon>
        <taxon>Spiralia</taxon>
        <taxon>Lophotrochozoa</taxon>
        <taxon>Mollusca</taxon>
        <taxon>Bivalvia</taxon>
        <taxon>Autobranchia</taxon>
        <taxon>Heteroconchia</taxon>
        <taxon>Palaeoheterodonta</taxon>
        <taxon>Unionida</taxon>
        <taxon>Unionoidea</taxon>
        <taxon>Unionidae</taxon>
        <taxon>Unioninae</taxon>
        <taxon>Sinanodonta</taxon>
    </lineage>
</organism>
<dbReference type="AlphaFoldDB" id="A0ABD3VIS5"/>
<name>A0ABD3VIS5_SINWO</name>
<feature type="non-terminal residue" evidence="1">
    <location>
        <position position="1"/>
    </location>
</feature>
<dbReference type="EMBL" id="JBJQND010000011">
    <property type="protein sequence ID" value="KAL3861402.1"/>
    <property type="molecule type" value="Genomic_DNA"/>
</dbReference>
<evidence type="ECO:0000313" key="2">
    <source>
        <dbReference type="Proteomes" id="UP001634394"/>
    </source>
</evidence>
<accession>A0ABD3VIS5</accession>
<protein>
    <submittedName>
        <fullName evidence="1">Uncharacterized protein</fullName>
    </submittedName>
</protein>
<evidence type="ECO:0000313" key="1">
    <source>
        <dbReference type="EMBL" id="KAL3861402.1"/>
    </source>
</evidence>
<proteinExistence type="predicted"/>
<reference evidence="1 2" key="1">
    <citation type="submission" date="2024-11" db="EMBL/GenBank/DDBJ databases">
        <title>Chromosome-level genome assembly of the freshwater bivalve Anodonta woodiana.</title>
        <authorList>
            <person name="Chen X."/>
        </authorList>
    </citation>
    <scope>NUCLEOTIDE SEQUENCE [LARGE SCALE GENOMIC DNA]</scope>
    <source>
        <strain evidence="1">MN2024</strain>
        <tissue evidence="1">Gills</tissue>
    </source>
</reference>
<sequence length="109" mass="12489">FISLVSVSLDSGRRERKAEKNIRRYFSYIMNGVDQLYAGINDPNIEIHVKIRGFVVCKGQFIHQFSQVQIVDGSTTINATLYLNDLLNMDLNGAFSQIPEYDQVILFTR</sequence>
<feature type="non-terminal residue" evidence="1">
    <location>
        <position position="109"/>
    </location>
</feature>
<dbReference type="Proteomes" id="UP001634394">
    <property type="component" value="Unassembled WGS sequence"/>
</dbReference>
<keyword evidence="2" id="KW-1185">Reference proteome</keyword>
<gene>
    <name evidence="1" type="ORF">ACJMK2_007437</name>
</gene>